<dbReference type="AlphaFoldDB" id="A0A0J7JUJ3"/>
<comment type="caution">
    <text evidence="2">The sequence shown here is derived from an EMBL/GenBank/DDBJ whole genome shotgun (WGS) entry which is preliminary data.</text>
</comment>
<evidence type="ECO:0000313" key="3">
    <source>
        <dbReference type="Proteomes" id="UP000036403"/>
    </source>
</evidence>
<sequence length="145" mass="16764">MDRLNIIAIYRRPTGTVQRHKWKEIFDIDTGQTESLYVGDFNAHNTTSNCVQIDTNSDRLWEVIYNKDLICLNEDTMSRLGEVGQRSSNLDLVFASVNIADRGECVELNDTWGSDYFPIELGPPHKLFRKLVRNLKFQSTHKKKS</sequence>
<dbReference type="Proteomes" id="UP000036403">
    <property type="component" value="Unassembled WGS sequence"/>
</dbReference>
<dbReference type="Gene3D" id="3.60.10.10">
    <property type="entry name" value="Endonuclease/exonuclease/phosphatase"/>
    <property type="match status" value="1"/>
</dbReference>
<keyword evidence="3" id="KW-1185">Reference proteome</keyword>
<dbReference type="STRING" id="67767.A0A0J7JUJ3"/>
<dbReference type="EMBL" id="LBMM01032105">
    <property type="protein sequence ID" value="KMQ81749.1"/>
    <property type="molecule type" value="Genomic_DNA"/>
</dbReference>
<dbReference type="SUPFAM" id="SSF56219">
    <property type="entry name" value="DNase I-like"/>
    <property type="match status" value="1"/>
</dbReference>
<dbReference type="InterPro" id="IPR036691">
    <property type="entry name" value="Endo/exonu/phosph_ase_sf"/>
</dbReference>
<dbReference type="OrthoDB" id="7555138at2759"/>
<evidence type="ECO:0000259" key="1">
    <source>
        <dbReference type="Pfam" id="PF14529"/>
    </source>
</evidence>
<dbReference type="GO" id="GO:0003824">
    <property type="term" value="F:catalytic activity"/>
    <property type="evidence" value="ECO:0007669"/>
    <property type="project" value="InterPro"/>
</dbReference>
<dbReference type="PaxDb" id="67767-A0A0J7JUJ3"/>
<feature type="domain" description="Endonuclease/exonuclease/phosphatase" evidence="1">
    <location>
        <begin position="5"/>
        <end position="119"/>
    </location>
</feature>
<dbReference type="Pfam" id="PF14529">
    <property type="entry name" value="Exo_endo_phos_2"/>
    <property type="match status" value="1"/>
</dbReference>
<dbReference type="InterPro" id="IPR005135">
    <property type="entry name" value="Endo/exonuclease/phosphatase"/>
</dbReference>
<accession>A0A0J7JUJ3</accession>
<protein>
    <recommendedName>
        <fullName evidence="1">Endonuclease/exonuclease/phosphatase domain-containing protein</fullName>
    </recommendedName>
</protein>
<proteinExistence type="predicted"/>
<evidence type="ECO:0000313" key="2">
    <source>
        <dbReference type="EMBL" id="KMQ81749.1"/>
    </source>
</evidence>
<gene>
    <name evidence="2" type="ORF">RF55_25337</name>
</gene>
<name>A0A0J7JUJ3_LASNI</name>
<reference evidence="2 3" key="1">
    <citation type="submission" date="2015-04" db="EMBL/GenBank/DDBJ databases">
        <title>Lasius niger genome sequencing.</title>
        <authorList>
            <person name="Konorov E.A."/>
            <person name="Nikitin M.A."/>
            <person name="Kirill M.V."/>
            <person name="Chang P."/>
        </authorList>
    </citation>
    <scope>NUCLEOTIDE SEQUENCE [LARGE SCALE GENOMIC DNA]</scope>
    <source>
        <tissue evidence="2">Whole</tissue>
    </source>
</reference>
<organism evidence="2 3">
    <name type="scientific">Lasius niger</name>
    <name type="common">Black garden ant</name>
    <dbReference type="NCBI Taxonomy" id="67767"/>
    <lineage>
        <taxon>Eukaryota</taxon>
        <taxon>Metazoa</taxon>
        <taxon>Ecdysozoa</taxon>
        <taxon>Arthropoda</taxon>
        <taxon>Hexapoda</taxon>
        <taxon>Insecta</taxon>
        <taxon>Pterygota</taxon>
        <taxon>Neoptera</taxon>
        <taxon>Endopterygota</taxon>
        <taxon>Hymenoptera</taxon>
        <taxon>Apocrita</taxon>
        <taxon>Aculeata</taxon>
        <taxon>Formicoidea</taxon>
        <taxon>Formicidae</taxon>
        <taxon>Formicinae</taxon>
        <taxon>Lasius</taxon>
        <taxon>Lasius</taxon>
    </lineage>
</organism>